<organism evidence="2 3">
    <name type="scientific">Kibdelosporangium lantanae</name>
    <dbReference type="NCBI Taxonomy" id="1497396"/>
    <lineage>
        <taxon>Bacteria</taxon>
        <taxon>Bacillati</taxon>
        <taxon>Actinomycetota</taxon>
        <taxon>Actinomycetes</taxon>
        <taxon>Pseudonocardiales</taxon>
        <taxon>Pseudonocardiaceae</taxon>
        <taxon>Kibdelosporangium</taxon>
    </lineage>
</organism>
<protein>
    <submittedName>
        <fullName evidence="2">Uncharacterized protein</fullName>
    </submittedName>
</protein>
<reference evidence="3" key="1">
    <citation type="journal article" date="2019" name="Int. J. Syst. Evol. Microbiol.">
        <title>The Global Catalogue of Microorganisms (GCM) 10K type strain sequencing project: providing services to taxonomists for standard genome sequencing and annotation.</title>
        <authorList>
            <consortium name="The Broad Institute Genomics Platform"/>
            <consortium name="The Broad Institute Genome Sequencing Center for Infectious Disease"/>
            <person name="Wu L."/>
            <person name="Ma J."/>
        </authorList>
    </citation>
    <scope>NUCLEOTIDE SEQUENCE [LARGE SCALE GENOMIC DNA]</scope>
    <source>
        <strain evidence="3">JCM 31486</strain>
    </source>
</reference>
<keyword evidence="3" id="KW-1185">Reference proteome</keyword>
<sequence>MTTPDDTALDLLRDRVENLERAADENATDNVYARCYGILATALFLLSFLPYSTTDDGWRDNAWEGPGGGHTGATLNTFAMLFLLPLLFTLLCATVRPGKSPWVGWVIGALALGVGVFTWALTLNLAYPSWATTALIVVSFVCAVTGFIHGTHRLRIRDRALLTDL</sequence>
<feature type="transmembrane region" description="Helical" evidence="1">
    <location>
        <begin position="73"/>
        <end position="95"/>
    </location>
</feature>
<gene>
    <name evidence="2" type="ORF">ACFQ1S_24160</name>
</gene>
<keyword evidence="1" id="KW-0472">Membrane</keyword>
<accession>A0ABW3MEC0</accession>
<feature type="transmembrane region" description="Helical" evidence="1">
    <location>
        <begin position="127"/>
        <end position="149"/>
    </location>
</feature>
<feature type="transmembrane region" description="Helical" evidence="1">
    <location>
        <begin position="102"/>
        <end position="121"/>
    </location>
</feature>
<keyword evidence="1" id="KW-1133">Transmembrane helix</keyword>
<feature type="transmembrane region" description="Helical" evidence="1">
    <location>
        <begin position="31"/>
        <end position="53"/>
    </location>
</feature>
<name>A0ABW3MEC0_9PSEU</name>
<dbReference type="EMBL" id="JBHTIS010001574">
    <property type="protein sequence ID" value="MFD1048403.1"/>
    <property type="molecule type" value="Genomic_DNA"/>
</dbReference>
<keyword evidence="1" id="KW-0812">Transmembrane</keyword>
<evidence type="ECO:0000313" key="2">
    <source>
        <dbReference type="EMBL" id="MFD1048403.1"/>
    </source>
</evidence>
<comment type="caution">
    <text evidence="2">The sequence shown here is derived from an EMBL/GenBank/DDBJ whole genome shotgun (WGS) entry which is preliminary data.</text>
</comment>
<proteinExistence type="predicted"/>
<evidence type="ECO:0000256" key="1">
    <source>
        <dbReference type="SAM" id="Phobius"/>
    </source>
</evidence>
<dbReference type="Proteomes" id="UP001597045">
    <property type="component" value="Unassembled WGS sequence"/>
</dbReference>
<evidence type="ECO:0000313" key="3">
    <source>
        <dbReference type="Proteomes" id="UP001597045"/>
    </source>
</evidence>